<dbReference type="STRING" id="1225476.A1D18_01030"/>
<evidence type="ECO:0000256" key="2">
    <source>
        <dbReference type="SAM" id="SignalP"/>
    </source>
</evidence>
<feature type="chain" id="PRO_5009649298" description="LbtU family siderophore porin" evidence="2">
    <location>
        <begin position="28"/>
        <end position="505"/>
    </location>
</feature>
<dbReference type="SUPFAM" id="SSF56935">
    <property type="entry name" value="Porins"/>
    <property type="match status" value="1"/>
</dbReference>
<evidence type="ECO:0008006" key="5">
    <source>
        <dbReference type="Google" id="ProtNLM"/>
    </source>
</evidence>
<evidence type="ECO:0000313" key="3">
    <source>
        <dbReference type="EMBL" id="OIZ95748.1"/>
    </source>
</evidence>
<proteinExistence type="predicted"/>
<keyword evidence="4" id="KW-1185">Reference proteome</keyword>
<dbReference type="Proteomes" id="UP000183924">
    <property type="component" value="Unassembled WGS sequence"/>
</dbReference>
<dbReference type="NCBIfam" id="NF033652">
    <property type="entry name" value="LbtU_sider_porin"/>
    <property type="match status" value="1"/>
</dbReference>
<keyword evidence="2" id="KW-0732">Signal</keyword>
<dbReference type="OrthoDB" id="5417572at2"/>
<reference evidence="3 4" key="1">
    <citation type="submission" date="2016-03" db="EMBL/GenBank/DDBJ databases">
        <title>Comparative genomics of Rickettsiella.</title>
        <authorList>
            <person name="Chandler C."/>
            <person name="Wang Y."/>
        </authorList>
    </citation>
    <scope>NUCLEOTIDE SEQUENCE [LARGE SCALE GENOMIC DNA]</scope>
    <source>
        <strain evidence="3 4">RCFS May 2013</strain>
    </source>
</reference>
<organism evidence="3 4">
    <name type="scientific">Candidatus Rickettsiella isopodorum</name>
    <dbReference type="NCBI Taxonomy" id="1225476"/>
    <lineage>
        <taxon>Bacteria</taxon>
        <taxon>Pseudomonadati</taxon>
        <taxon>Pseudomonadota</taxon>
        <taxon>Gammaproteobacteria</taxon>
        <taxon>Legionellales</taxon>
        <taxon>Coxiellaceae</taxon>
        <taxon>Rickettsiella</taxon>
    </lineage>
</organism>
<gene>
    <name evidence="3" type="ORF">A1D18_01030</name>
</gene>
<evidence type="ECO:0000313" key="4">
    <source>
        <dbReference type="Proteomes" id="UP000183924"/>
    </source>
</evidence>
<evidence type="ECO:0000256" key="1">
    <source>
        <dbReference type="SAM" id="Coils"/>
    </source>
</evidence>
<keyword evidence="1" id="KW-0175">Coiled coil</keyword>
<dbReference type="EMBL" id="LUKY01000029">
    <property type="protein sequence ID" value="OIZ95748.1"/>
    <property type="molecule type" value="Genomic_DNA"/>
</dbReference>
<accession>A0A1J8P7I8</accession>
<dbReference type="RefSeq" id="WP_071661970.1">
    <property type="nucleotide sequence ID" value="NZ_LUKY01000029.1"/>
</dbReference>
<feature type="coiled-coil region" evidence="1">
    <location>
        <begin position="38"/>
        <end position="65"/>
    </location>
</feature>
<protein>
    <recommendedName>
        <fullName evidence="5">LbtU family siderophore porin</fullName>
    </recommendedName>
</protein>
<comment type="caution">
    <text evidence="3">The sequence shown here is derived from an EMBL/GenBank/DDBJ whole genome shotgun (WGS) entry which is preliminary data.</text>
</comment>
<feature type="signal peptide" evidence="2">
    <location>
        <begin position="1"/>
        <end position="27"/>
    </location>
</feature>
<dbReference type="AlphaFoldDB" id="A0A1J8P7I8"/>
<name>A0A1J8P7I8_9COXI</name>
<sequence>MLSNKYKLTVIMAGFFWLSLLGNVALADETSPSNDDEIRRLAQKTQILESELQRVQNQVATLRRQSNPDHLSPTEIANHQSLVTSLHPFFIIGTPVVSSPYIGINSEFNASDLIVNQPYVNEDLYLLQQRKRIYNYLIENGHSFPATPVVNLSGKVESQIYHTSHFGTFQNNSATDINLTGIELDTEILVNQWVTGLIAFVYDNTPPDMSPRRIDNSHVFLERGFLTIGNLAKFPLYATMGQFYVPFGQYSSSMISDPFTKILGRTKARALELAFSKQFNDENNLNLSTFVFRGPSRTSIDNNGLRNYGANAEYIFTKPKWNIDIAGSYIRSIADSIGMQHNDNDGTNNFEGFATNNNTEILNPVSGLDARGTLSIEAFSVTGEYVTASRSFSQTVLSFNGQGAKPSAFHVEAEYKFNVLEKPSAVIIGYDQSKDALGLLIPKKRYIATVSTSIWKYTIESLEFRHDIDYSATDVAQGQSGLGFNPINGTGKSGNTITLQVGLYF</sequence>